<comment type="similarity">
    <text evidence="1">Belongs to the FAM89 family.</text>
</comment>
<accession>A0AA40HBU6</accession>
<keyword evidence="5" id="KW-1185">Reference proteome</keyword>
<proteinExistence type="inferred from homology"/>
<gene>
    <name evidence="4" type="ORF">QTO34_012424</name>
</gene>
<organism evidence="4 5">
    <name type="scientific">Cnephaeus nilssonii</name>
    <name type="common">Northern bat</name>
    <name type="synonym">Eptesicus nilssonii</name>
    <dbReference type="NCBI Taxonomy" id="3371016"/>
    <lineage>
        <taxon>Eukaryota</taxon>
        <taxon>Metazoa</taxon>
        <taxon>Chordata</taxon>
        <taxon>Craniata</taxon>
        <taxon>Vertebrata</taxon>
        <taxon>Euteleostomi</taxon>
        <taxon>Mammalia</taxon>
        <taxon>Eutheria</taxon>
        <taxon>Laurasiatheria</taxon>
        <taxon>Chiroptera</taxon>
        <taxon>Yangochiroptera</taxon>
        <taxon>Vespertilionidae</taxon>
        <taxon>Cnephaeus</taxon>
    </lineage>
</organism>
<dbReference type="PANTHER" id="PTHR46949">
    <property type="entry name" value="LEUCINE REPEAT ADAPTER PROTEIN 25"/>
    <property type="match status" value="1"/>
</dbReference>
<dbReference type="EMBL" id="JAULJE010000024">
    <property type="protein sequence ID" value="KAK1328002.1"/>
    <property type="molecule type" value="Genomic_DNA"/>
</dbReference>
<sequence length="227" mass="24154">MAPQGKSLGRQSLRNLGRAAELGREEGLTVTVAGASLTLIIARGQDTPVSVSTSRVKPAGPAACAMQGVPGEFRRRDPSLLHGVKSEVWASHRSSGVSALAMLGRRCGRRVPAEQAQAGAEAPLTEPAELTSPFSPKVGLRQLDMSLLCQLYSLYESIQEYKGACQAASSPDGAYALENGFFEEEEEFFQEPSLLPDGRQRGPPRDPRDPALPAGPLSGGDWILESI</sequence>
<evidence type="ECO:0000256" key="2">
    <source>
        <dbReference type="ARBA" id="ARBA00049748"/>
    </source>
</evidence>
<feature type="compositionally biased region" description="Basic and acidic residues" evidence="3">
    <location>
        <begin position="198"/>
        <end position="209"/>
    </location>
</feature>
<evidence type="ECO:0000313" key="4">
    <source>
        <dbReference type="EMBL" id="KAK1328002.1"/>
    </source>
</evidence>
<reference evidence="4" key="1">
    <citation type="submission" date="2023-06" db="EMBL/GenBank/DDBJ databases">
        <title>Reference genome for the Northern bat (Eptesicus nilssonii), a most northern bat species.</title>
        <authorList>
            <person name="Laine V.N."/>
            <person name="Pulliainen A.T."/>
            <person name="Lilley T.M."/>
        </authorList>
    </citation>
    <scope>NUCLEOTIDE SEQUENCE</scope>
    <source>
        <strain evidence="4">BLF_Eptnil</strain>
        <tissue evidence="4">Kidney</tissue>
    </source>
</reference>
<comment type="caution">
    <text evidence="4">The sequence shown here is derived from an EMBL/GenBank/DDBJ whole genome shotgun (WGS) entry which is preliminary data.</text>
</comment>
<protein>
    <recommendedName>
        <fullName evidence="2">Protein FAM89A</fullName>
    </recommendedName>
</protein>
<dbReference type="PANTHER" id="PTHR46949:SF3">
    <property type="entry name" value="PROTEIN FAM89A"/>
    <property type="match status" value="1"/>
</dbReference>
<dbReference type="Proteomes" id="UP001177744">
    <property type="component" value="Unassembled WGS sequence"/>
</dbReference>
<name>A0AA40HBU6_CNENI</name>
<feature type="region of interest" description="Disordered" evidence="3">
    <location>
        <begin position="188"/>
        <end position="227"/>
    </location>
</feature>
<evidence type="ECO:0000256" key="1">
    <source>
        <dbReference type="ARBA" id="ARBA00038125"/>
    </source>
</evidence>
<dbReference type="AlphaFoldDB" id="A0AA40HBU6"/>
<evidence type="ECO:0000256" key="3">
    <source>
        <dbReference type="SAM" id="MobiDB-lite"/>
    </source>
</evidence>
<evidence type="ECO:0000313" key="5">
    <source>
        <dbReference type="Proteomes" id="UP001177744"/>
    </source>
</evidence>